<dbReference type="Proteomes" id="UP000290289">
    <property type="component" value="Chromosome 15"/>
</dbReference>
<keyword evidence="3" id="KW-1185">Reference proteome</keyword>
<evidence type="ECO:0000259" key="1">
    <source>
        <dbReference type="PROSITE" id="PS50020"/>
    </source>
</evidence>
<evidence type="ECO:0000313" key="3">
    <source>
        <dbReference type="Proteomes" id="UP000290289"/>
    </source>
</evidence>
<dbReference type="Pfam" id="PF08387">
    <property type="entry name" value="FBD"/>
    <property type="match status" value="1"/>
</dbReference>
<dbReference type="STRING" id="3750.A0A498HZA6"/>
<organism evidence="2 3">
    <name type="scientific">Malus domestica</name>
    <name type="common">Apple</name>
    <name type="synonym">Pyrus malus</name>
    <dbReference type="NCBI Taxonomy" id="3750"/>
    <lineage>
        <taxon>Eukaryota</taxon>
        <taxon>Viridiplantae</taxon>
        <taxon>Streptophyta</taxon>
        <taxon>Embryophyta</taxon>
        <taxon>Tracheophyta</taxon>
        <taxon>Spermatophyta</taxon>
        <taxon>Magnoliopsida</taxon>
        <taxon>eudicotyledons</taxon>
        <taxon>Gunneridae</taxon>
        <taxon>Pentapetalae</taxon>
        <taxon>rosids</taxon>
        <taxon>fabids</taxon>
        <taxon>Rosales</taxon>
        <taxon>Rosaceae</taxon>
        <taxon>Amygdaloideae</taxon>
        <taxon>Maleae</taxon>
        <taxon>Malus</taxon>
    </lineage>
</organism>
<reference evidence="2 3" key="1">
    <citation type="submission" date="2018-10" db="EMBL/GenBank/DDBJ databases">
        <title>A high-quality apple genome assembly.</title>
        <authorList>
            <person name="Hu J."/>
        </authorList>
    </citation>
    <scope>NUCLEOTIDE SEQUENCE [LARGE SCALE GENOMIC DNA]</scope>
    <source>
        <strain evidence="3">cv. HFTH1</strain>
        <tissue evidence="2">Young leaf</tissue>
    </source>
</reference>
<dbReference type="SUPFAM" id="SSF51045">
    <property type="entry name" value="WW domain"/>
    <property type="match status" value="1"/>
</dbReference>
<dbReference type="Pfam" id="PF00397">
    <property type="entry name" value="WW"/>
    <property type="match status" value="1"/>
</dbReference>
<dbReference type="SMART" id="SM00456">
    <property type="entry name" value="WW"/>
    <property type="match status" value="1"/>
</dbReference>
<accession>A0A498HZA6</accession>
<feature type="domain" description="WW" evidence="1">
    <location>
        <begin position="83"/>
        <end position="117"/>
    </location>
</feature>
<dbReference type="Gene3D" id="2.20.70.10">
    <property type="match status" value="1"/>
</dbReference>
<gene>
    <name evidence="2" type="ORF">DVH24_029658</name>
</gene>
<dbReference type="InterPro" id="IPR006566">
    <property type="entry name" value="FBD"/>
</dbReference>
<dbReference type="CDD" id="cd00201">
    <property type="entry name" value="WW"/>
    <property type="match status" value="1"/>
</dbReference>
<dbReference type="PROSITE" id="PS01159">
    <property type="entry name" value="WW_DOMAIN_1"/>
    <property type="match status" value="1"/>
</dbReference>
<dbReference type="InterPro" id="IPR036020">
    <property type="entry name" value="WW_dom_sf"/>
</dbReference>
<evidence type="ECO:0000313" key="2">
    <source>
        <dbReference type="EMBL" id="RXH74937.1"/>
    </source>
</evidence>
<comment type="caution">
    <text evidence="2">The sequence shown here is derived from an EMBL/GenBank/DDBJ whole genome shotgun (WGS) entry which is preliminary data.</text>
</comment>
<protein>
    <recommendedName>
        <fullName evidence="1">WW domain-containing protein</fullName>
    </recommendedName>
</protein>
<dbReference type="PROSITE" id="PS50020">
    <property type="entry name" value="WW_DOMAIN_2"/>
    <property type="match status" value="1"/>
</dbReference>
<name>A0A498HZA6_MALDO</name>
<dbReference type="InterPro" id="IPR001202">
    <property type="entry name" value="WW_dom"/>
</dbReference>
<proteinExistence type="predicted"/>
<dbReference type="EMBL" id="RDQH01000341">
    <property type="protein sequence ID" value="RXH74937.1"/>
    <property type="molecule type" value="Genomic_DNA"/>
</dbReference>
<dbReference type="AlphaFoldDB" id="A0A498HZA6"/>
<sequence length="136" mass="15620">MQEIKRCPHQRLKVVRFSGFIGMGGSIIDKEFAMYLMENAVVLEKFFMDLEKSVTTEEKLEATKEHALQLIGTQLPPGAELDPTLPPPWRRVFDGNNGVLYYWHPETNVSQYEEPVHYPTHSIGVHRIPHSYAVVL</sequence>